<evidence type="ECO:0000313" key="1">
    <source>
        <dbReference type="EMBL" id="EEF29127.1"/>
    </source>
</evidence>
<gene>
    <name evidence="1" type="ORF">RCOM_0550930</name>
</gene>
<organism evidence="1 2">
    <name type="scientific">Ricinus communis</name>
    <name type="common">Castor bean</name>
    <dbReference type="NCBI Taxonomy" id="3988"/>
    <lineage>
        <taxon>Eukaryota</taxon>
        <taxon>Viridiplantae</taxon>
        <taxon>Streptophyta</taxon>
        <taxon>Embryophyta</taxon>
        <taxon>Tracheophyta</taxon>
        <taxon>Spermatophyta</taxon>
        <taxon>Magnoliopsida</taxon>
        <taxon>eudicotyledons</taxon>
        <taxon>Gunneridae</taxon>
        <taxon>Pentapetalae</taxon>
        <taxon>rosids</taxon>
        <taxon>fabids</taxon>
        <taxon>Malpighiales</taxon>
        <taxon>Euphorbiaceae</taxon>
        <taxon>Acalyphoideae</taxon>
        <taxon>Acalypheae</taxon>
        <taxon>Ricinus</taxon>
    </lineage>
</organism>
<dbReference type="EMBL" id="EQ974492">
    <property type="protein sequence ID" value="EEF29127.1"/>
    <property type="molecule type" value="Genomic_DNA"/>
</dbReference>
<keyword evidence="2" id="KW-1185">Reference proteome</keyword>
<evidence type="ECO:0000313" key="2">
    <source>
        <dbReference type="Proteomes" id="UP000008311"/>
    </source>
</evidence>
<protein>
    <submittedName>
        <fullName evidence="1">Uncharacterized protein</fullName>
    </submittedName>
</protein>
<dbReference type="Proteomes" id="UP000008311">
    <property type="component" value="Unassembled WGS sequence"/>
</dbReference>
<sequence length="53" mass="5822">MSVRWDSKNNPSPARWGREGLALACGIESKPEAAEVVANLWVYGLGLIYMGWA</sequence>
<name>B9T4U7_RICCO</name>
<proteinExistence type="predicted"/>
<dbReference type="AlphaFoldDB" id="B9T4U7"/>
<dbReference type="InParanoid" id="B9T4U7"/>
<reference evidence="2" key="1">
    <citation type="journal article" date="2010" name="Nat. Biotechnol.">
        <title>Draft genome sequence of the oilseed species Ricinus communis.</title>
        <authorList>
            <person name="Chan A.P."/>
            <person name="Crabtree J."/>
            <person name="Zhao Q."/>
            <person name="Lorenzi H."/>
            <person name="Orvis J."/>
            <person name="Puiu D."/>
            <person name="Melake-Berhan A."/>
            <person name="Jones K.M."/>
            <person name="Redman J."/>
            <person name="Chen G."/>
            <person name="Cahoon E.B."/>
            <person name="Gedil M."/>
            <person name="Stanke M."/>
            <person name="Haas B.J."/>
            <person name="Wortman J.R."/>
            <person name="Fraser-Liggett C.M."/>
            <person name="Ravel J."/>
            <person name="Rabinowicz P.D."/>
        </authorList>
    </citation>
    <scope>NUCLEOTIDE SEQUENCE [LARGE SCALE GENOMIC DNA]</scope>
    <source>
        <strain evidence="2">cv. Hale</strain>
    </source>
</reference>
<accession>B9T4U7</accession>